<dbReference type="Proteomes" id="UP000186657">
    <property type="component" value="Unassembled WGS sequence"/>
</dbReference>
<dbReference type="PRINTS" id="PR00080">
    <property type="entry name" value="SDRFAMILY"/>
</dbReference>
<evidence type="ECO:0000256" key="1">
    <source>
        <dbReference type="ARBA" id="ARBA00006484"/>
    </source>
</evidence>
<gene>
    <name evidence="4" type="ORF">BJP37_06405</name>
</gene>
<dbReference type="InterPro" id="IPR002347">
    <property type="entry name" value="SDR_fam"/>
</dbReference>
<evidence type="ECO:0000256" key="2">
    <source>
        <dbReference type="ARBA" id="ARBA00023002"/>
    </source>
</evidence>
<dbReference type="AlphaFoldDB" id="A0A1U7MYF3"/>
<keyword evidence="3" id="KW-0175">Coiled coil</keyword>
<name>A0A1U7MYF3_9CYAN</name>
<keyword evidence="2" id="KW-0560">Oxidoreductase</keyword>
<protein>
    <recommendedName>
        <fullName evidence="6">SDR family oxidoreductase</fullName>
    </recommendedName>
</protein>
<dbReference type="Pfam" id="PF13561">
    <property type="entry name" value="adh_short_C2"/>
    <property type="match status" value="1"/>
</dbReference>
<dbReference type="GO" id="GO:0016491">
    <property type="term" value="F:oxidoreductase activity"/>
    <property type="evidence" value="ECO:0007669"/>
    <property type="project" value="UniProtKB-KW"/>
</dbReference>
<comment type="similarity">
    <text evidence="1">Belongs to the short-chain dehydrogenases/reductases (SDR) family.</text>
</comment>
<evidence type="ECO:0000256" key="3">
    <source>
        <dbReference type="SAM" id="Coils"/>
    </source>
</evidence>
<organism evidence="4 5">
    <name type="scientific">Moorena bouillonii PNG</name>
    <dbReference type="NCBI Taxonomy" id="568701"/>
    <lineage>
        <taxon>Bacteria</taxon>
        <taxon>Bacillati</taxon>
        <taxon>Cyanobacteriota</taxon>
        <taxon>Cyanophyceae</taxon>
        <taxon>Coleofasciculales</taxon>
        <taxon>Coleofasciculaceae</taxon>
        <taxon>Moorena</taxon>
    </lineage>
</organism>
<dbReference type="Gene3D" id="3.40.50.720">
    <property type="entry name" value="NAD(P)-binding Rossmann-like Domain"/>
    <property type="match status" value="1"/>
</dbReference>
<keyword evidence="5" id="KW-1185">Reference proteome</keyword>
<dbReference type="EMBL" id="MKZS01000001">
    <property type="protein sequence ID" value="OLT58726.1"/>
    <property type="molecule type" value="Genomic_DNA"/>
</dbReference>
<dbReference type="PRINTS" id="PR00081">
    <property type="entry name" value="GDHRDH"/>
</dbReference>
<evidence type="ECO:0008006" key="6">
    <source>
        <dbReference type="Google" id="ProtNLM"/>
    </source>
</evidence>
<proteinExistence type="inferred from homology"/>
<accession>A0A1U7MYF3</accession>
<dbReference type="InterPro" id="IPR036291">
    <property type="entry name" value="NAD(P)-bd_dom_sf"/>
</dbReference>
<evidence type="ECO:0000313" key="5">
    <source>
        <dbReference type="Proteomes" id="UP000186657"/>
    </source>
</evidence>
<feature type="coiled-coil region" evidence="3">
    <location>
        <begin position="32"/>
        <end position="59"/>
    </location>
</feature>
<dbReference type="PANTHER" id="PTHR43639">
    <property type="entry name" value="OXIDOREDUCTASE, SHORT-CHAIN DEHYDROGENASE/REDUCTASE FAMILY (AFU_ORTHOLOGUE AFUA_5G02870)"/>
    <property type="match status" value="1"/>
</dbReference>
<sequence>MAWALVTGGTKRIGKAIALDLAKQGYDLAIHYNRSRQDAEILAEQIQSLERNCRFYQADLTCDEDMLNLLPKVKADVPELDVLVNNASIFEPATLKETELDWFDSHFAVNFKAPYFFTRDFARLYQKGNIINIIDTRINKNDFSYSAYTLAKKALANLTEMAALELAPDIRVNGICPGWILLPAGASEQYIETLRQRVPMHSQGNVDQICQAVRYLLSNQFVTGQFLFVDGGQHL</sequence>
<comment type="caution">
    <text evidence="4">The sequence shown here is derived from an EMBL/GenBank/DDBJ whole genome shotgun (WGS) entry which is preliminary data.</text>
</comment>
<dbReference type="SUPFAM" id="SSF51735">
    <property type="entry name" value="NAD(P)-binding Rossmann-fold domains"/>
    <property type="match status" value="1"/>
</dbReference>
<evidence type="ECO:0000313" key="4">
    <source>
        <dbReference type="EMBL" id="OLT58726.1"/>
    </source>
</evidence>
<dbReference type="PANTHER" id="PTHR43639:SF1">
    <property type="entry name" value="SHORT-CHAIN DEHYDROGENASE_REDUCTASE FAMILY PROTEIN"/>
    <property type="match status" value="1"/>
</dbReference>
<dbReference type="RefSeq" id="WP_075897454.1">
    <property type="nucleotide sequence ID" value="NZ_MKZS01000001.1"/>
</dbReference>
<reference evidence="4 5" key="1">
    <citation type="submission" date="2016-10" db="EMBL/GenBank/DDBJ databases">
        <title>Comparative genomics uncovers the prolific and rare metabolic potential of the cyanobacterial genus Moorea.</title>
        <authorList>
            <person name="Leao T."/>
            <person name="Castelao G."/>
            <person name="Korobeynikov A."/>
            <person name="Monroe E.A."/>
            <person name="Podell S."/>
            <person name="Glukhov E."/>
            <person name="Allen E."/>
            <person name="Gerwick W.H."/>
            <person name="Gerwick L."/>
        </authorList>
    </citation>
    <scope>NUCLEOTIDE SEQUENCE [LARGE SCALE GENOMIC DNA]</scope>
    <source>
        <strain evidence="4 5">PNG5-198</strain>
    </source>
</reference>